<keyword evidence="3" id="KW-1185">Reference proteome</keyword>
<dbReference type="OrthoDB" id="9918148at2"/>
<protein>
    <submittedName>
        <fullName evidence="2">Uncharacterized protein</fullName>
    </submittedName>
</protein>
<accession>A0A1M6D837</accession>
<gene>
    <name evidence="2" type="ORF">SAMN05444363_1290</name>
</gene>
<evidence type="ECO:0000256" key="1">
    <source>
        <dbReference type="SAM" id="Coils"/>
    </source>
</evidence>
<dbReference type="AlphaFoldDB" id="A0A1M6D837"/>
<dbReference type="STRING" id="415425.SAMN05444363_1290"/>
<organism evidence="2 3">
    <name type="scientific">Flavobacterium terrae</name>
    <dbReference type="NCBI Taxonomy" id="415425"/>
    <lineage>
        <taxon>Bacteria</taxon>
        <taxon>Pseudomonadati</taxon>
        <taxon>Bacteroidota</taxon>
        <taxon>Flavobacteriia</taxon>
        <taxon>Flavobacteriales</taxon>
        <taxon>Flavobacteriaceae</taxon>
        <taxon>Flavobacterium</taxon>
    </lineage>
</organism>
<evidence type="ECO:0000313" key="3">
    <source>
        <dbReference type="Proteomes" id="UP000184488"/>
    </source>
</evidence>
<proteinExistence type="predicted"/>
<sequence>MENDKTIEEIFKDVTDINRLQYLKEKLGQVKKDKNGASNIYPSSKFAKYLEHKDNYLNLSNKLNTLKEKVENGEIDAMTEMNFSGASHIKKVENALKLWSTIGYKNEVEKIISESLK</sequence>
<dbReference type="Proteomes" id="UP000184488">
    <property type="component" value="Unassembled WGS sequence"/>
</dbReference>
<evidence type="ECO:0000313" key="2">
    <source>
        <dbReference type="EMBL" id="SHI69158.1"/>
    </source>
</evidence>
<dbReference type="RefSeq" id="WP_073309668.1">
    <property type="nucleotide sequence ID" value="NZ_FQZI01000002.1"/>
</dbReference>
<keyword evidence="1" id="KW-0175">Coiled coil</keyword>
<dbReference type="EMBL" id="FQZI01000002">
    <property type="protein sequence ID" value="SHI69158.1"/>
    <property type="molecule type" value="Genomic_DNA"/>
</dbReference>
<reference evidence="3" key="1">
    <citation type="submission" date="2016-11" db="EMBL/GenBank/DDBJ databases">
        <authorList>
            <person name="Varghese N."/>
            <person name="Submissions S."/>
        </authorList>
    </citation>
    <scope>NUCLEOTIDE SEQUENCE [LARGE SCALE GENOMIC DNA]</scope>
    <source>
        <strain evidence="3">DSM 18829</strain>
    </source>
</reference>
<name>A0A1M6D837_9FLAO</name>
<feature type="coiled-coil region" evidence="1">
    <location>
        <begin position="49"/>
        <end position="76"/>
    </location>
</feature>